<evidence type="ECO:0000259" key="7">
    <source>
        <dbReference type="PROSITE" id="PS51294"/>
    </source>
</evidence>
<evidence type="ECO:0000313" key="8">
    <source>
        <dbReference type="EMBL" id="KAF3431121.1"/>
    </source>
</evidence>
<dbReference type="CDD" id="cd00167">
    <property type="entry name" value="SANT"/>
    <property type="match status" value="2"/>
</dbReference>
<dbReference type="InterPro" id="IPR015495">
    <property type="entry name" value="Myb_TF_plants"/>
</dbReference>
<dbReference type="InterPro" id="IPR009057">
    <property type="entry name" value="Homeodomain-like_sf"/>
</dbReference>
<evidence type="ECO:0000256" key="1">
    <source>
        <dbReference type="ARBA" id="ARBA00004123"/>
    </source>
</evidence>
<dbReference type="EMBL" id="VOIH02000012">
    <property type="protein sequence ID" value="KAF3431121.1"/>
    <property type="molecule type" value="Genomic_DNA"/>
</dbReference>
<feature type="domain" description="HTH myb-type" evidence="7">
    <location>
        <begin position="63"/>
        <end position="117"/>
    </location>
</feature>
<evidence type="ECO:0000256" key="4">
    <source>
        <dbReference type="ARBA" id="ARBA00023242"/>
    </source>
</evidence>
<dbReference type="Proteomes" id="UP000796880">
    <property type="component" value="Unassembled WGS sequence"/>
</dbReference>
<feature type="domain" description="Myb-like" evidence="6">
    <location>
        <begin position="10"/>
        <end position="62"/>
    </location>
</feature>
<comment type="subcellular location">
    <subcellularLocation>
        <location evidence="1">Nucleus</location>
    </subcellularLocation>
</comment>
<protein>
    <submittedName>
        <fullName evidence="8">Uncharacterized protein</fullName>
    </submittedName>
</protein>
<feature type="domain" description="Myb-like" evidence="6">
    <location>
        <begin position="63"/>
        <end position="113"/>
    </location>
</feature>
<dbReference type="Gene3D" id="1.10.10.60">
    <property type="entry name" value="Homeodomain-like"/>
    <property type="match status" value="2"/>
</dbReference>
<dbReference type="FunFam" id="1.10.10.60:FF:000001">
    <property type="entry name" value="MYB-related transcription factor"/>
    <property type="match status" value="1"/>
</dbReference>
<keyword evidence="3" id="KW-0238">DNA-binding</keyword>
<evidence type="ECO:0000256" key="5">
    <source>
        <dbReference type="SAM" id="MobiDB-lite"/>
    </source>
</evidence>
<reference evidence="8" key="1">
    <citation type="submission" date="2020-03" db="EMBL/GenBank/DDBJ databases">
        <title>A high-quality chromosome-level genome assembly of a woody plant with both climbing and erect habits, Rhamnella rubrinervis.</title>
        <authorList>
            <person name="Lu Z."/>
            <person name="Yang Y."/>
            <person name="Zhu X."/>
            <person name="Sun Y."/>
        </authorList>
    </citation>
    <scope>NUCLEOTIDE SEQUENCE</scope>
    <source>
        <strain evidence="8">BYM</strain>
        <tissue evidence="8">Leaf</tissue>
    </source>
</reference>
<dbReference type="AlphaFoldDB" id="A0A8K0DIL5"/>
<gene>
    <name evidence="8" type="ORF">FNV43_RR25851</name>
</gene>
<dbReference type="GO" id="GO:0003677">
    <property type="term" value="F:DNA binding"/>
    <property type="evidence" value="ECO:0007669"/>
    <property type="project" value="UniProtKB-KW"/>
</dbReference>
<dbReference type="SUPFAM" id="SSF46689">
    <property type="entry name" value="Homeodomain-like"/>
    <property type="match status" value="1"/>
</dbReference>
<sequence length="240" mass="26643">MGRKPSCEKLDGLKRGPWTVEEDQKLTTFILNNGIKCWRHIPKLAGLMRCGKSCRLRWINYLRPGLKREPISEEEETLLIQLHSTLGNRWSKIAAEFPGRTDNAIKNHWNKIKNKIGGLGGLDALHGVEPPDQDQTHKLQPAEDDVCKTKRENINGSDHRSSASPSSSSCGSSSTHENSSSGVLIDSSQTTLVANADIPKVGHQAHTLSPEMDESFSDEDFHCWLETAVEPILSWDGIDP</sequence>
<evidence type="ECO:0000256" key="2">
    <source>
        <dbReference type="ARBA" id="ARBA00022737"/>
    </source>
</evidence>
<accession>A0A8K0DIL5</accession>
<dbReference type="OrthoDB" id="2143914at2759"/>
<feature type="compositionally biased region" description="Low complexity" evidence="5">
    <location>
        <begin position="162"/>
        <end position="181"/>
    </location>
</feature>
<dbReference type="Pfam" id="PF00249">
    <property type="entry name" value="Myb_DNA-binding"/>
    <property type="match status" value="2"/>
</dbReference>
<evidence type="ECO:0000256" key="3">
    <source>
        <dbReference type="ARBA" id="ARBA00023125"/>
    </source>
</evidence>
<evidence type="ECO:0000259" key="6">
    <source>
        <dbReference type="PROSITE" id="PS50090"/>
    </source>
</evidence>
<comment type="caution">
    <text evidence="8">The sequence shown here is derived from an EMBL/GenBank/DDBJ whole genome shotgun (WGS) entry which is preliminary data.</text>
</comment>
<dbReference type="PROSITE" id="PS51294">
    <property type="entry name" value="HTH_MYB"/>
    <property type="match status" value="2"/>
</dbReference>
<keyword evidence="9" id="KW-1185">Reference proteome</keyword>
<proteinExistence type="predicted"/>
<dbReference type="SMART" id="SM00717">
    <property type="entry name" value="SANT"/>
    <property type="match status" value="2"/>
</dbReference>
<feature type="domain" description="HTH myb-type" evidence="7">
    <location>
        <begin position="10"/>
        <end position="62"/>
    </location>
</feature>
<dbReference type="GO" id="GO:0005634">
    <property type="term" value="C:nucleus"/>
    <property type="evidence" value="ECO:0007669"/>
    <property type="project" value="UniProtKB-SubCell"/>
</dbReference>
<feature type="compositionally biased region" description="Basic and acidic residues" evidence="5">
    <location>
        <begin position="134"/>
        <end position="161"/>
    </location>
</feature>
<dbReference type="InterPro" id="IPR017930">
    <property type="entry name" value="Myb_dom"/>
</dbReference>
<evidence type="ECO:0000313" key="9">
    <source>
        <dbReference type="Proteomes" id="UP000796880"/>
    </source>
</evidence>
<name>A0A8K0DIL5_9ROSA</name>
<dbReference type="InterPro" id="IPR001005">
    <property type="entry name" value="SANT/Myb"/>
</dbReference>
<feature type="region of interest" description="Disordered" evidence="5">
    <location>
        <begin position="123"/>
        <end position="183"/>
    </location>
</feature>
<organism evidence="8 9">
    <name type="scientific">Rhamnella rubrinervis</name>
    <dbReference type="NCBI Taxonomy" id="2594499"/>
    <lineage>
        <taxon>Eukaryota</taxon>
        <taxon>Viridiplantae</taxon>
        <taxon>Streptophyta</taxon>
        <taxon>Embryophyta</taxon>
        <taxon>Tracheophyta</taxon>
        <taxon>Spermatophyta</taxon>
        <taxon>Magnoliopsida</taxon>
        <taxon>eudicotyledons</taxon>
        <taxon>Gunneridae</taxon>
        <taxon>Pentapetalae</taxon>
        <taxon>rosids</taxon>
        <taxon>fabids</taxon>
        <taxon>Rosales</taxon>
        <taxon>Rhamnaceae</taxon>
        <taxon>rhamnoid group</taxon>
        <taxon>Rhamneae</taxon>
        <taxon>Rhamnella</taxon>
    </lineage>
</organism>
<keyword evidence="4" id="KW-0539">Nucleus</keyword>
<dbReference type="PROSITE" id="PS50090">
    <property type="entry name" value="MYB_LIKE"/>
    <property type="match status" value="2"/>
</dbReference>
<dbReference type="PANTHER" id="PTHR47999">
    <property type="entry name" value="TRANSCRIPTION FACTOR MYB8-RELATED-RELATED"/>
    <property type="match status" value="1"/>
</dbReference>
<dbReference type="PANTHER" id="PTHR47999:SF38">
    <property type="entry name" value="PROTEIN ODORANT1-LIKE"/>
    <property type="match status" value="1"/>
</dbReference>
<keyword evidence="2" id="KW-0677">Repeat</keyword>